<dbReference type="OrthoDB" id="9790035at2"/>
<reference evidence="1 2" key="1">
    <citation type="submission" date="2019-03" db="EMBL/GenBank/DDBJ databases">
        <title>Draft genome sequences of novel Actinobacteria.</title>
        <authorList>
            <person name="Sahin N."/>
            <person name="Ay H."/>
            <person name="Saygin H."/>
        </authorList>
    </citation>
    <scope>NUCLEOTIDE SEQUENCE [LARGE SCALE GENOMIC DNA]</scope>
    <source>
        <strain evidence="1 2">JCM 30547</strain>
    </source>
</reference>
<dbReference type="InterPro" id="IPR036188">
    <property type="entry name" value="FAD/NAD-bd_sf"/>
</dbReference>
<keyword evidence="2" id="KW-1185">Reference proteome</keyword>
<organism evidence="1 2">
    <name type="scientific">Kribbella albertanoniae</name>
    <dbReference type="NCBI Taxonomy" id="1266829"/>
    <lineage>
        <taxon>Bacteria</taxon>
        <taxon>Bacillati</taxon>
        <taxon>Actinomycetota</taxon>
        <taxon>Actinomycetes</taxon>
        <taxon>Propionibacteriales</taxon>
        <taxon>Kribbellaceae</taxon>
        <taxon>Kribbella</taxon>
    </lineage>
</organism>
<protein>
    <submittedName>
        <fullName evidence="1">Uncharacterized protein</fullName>
    </submittedName>
</protein>
<sequence>MGTRAVVAGGSMAGLLTAKVLSRWYDEVVVLDRDELPLEAVHRKGVPQSRHAHGLLARGHQTIERLVPGFRDELVRRGAVTNDQHNDILLYNEGRLLKRAPSNLTGLLASRPLIESVLRAKVTEVPNIVTCAGTTVDGLIAEGGRLTGVRANGERLDADLVVDATGRSNRGPTWLRELGYDAAPVDEVRAGIVYMSREYRRVQGDADFLGVISGHYPENPVGCGAGANDGDRWLVTLLGVEDNAPPAEPGAFEDFAAQLDGPELHRLITRAAPLTDPVRYRIGPSVRRRYEKASRLPEGFVAAGDALVCFNPAYGQGMTIAALAAEHLAEVLENGGDQITRRYFSGMAKIVDTAWVMSTSNDLRFDTTAGKQPLGARLLVRYLSRLNRATATDAVVGRQFLEVVNLLAGPTSLLKPTTLLRVLRSS</sequence>
<dbReference type="AlphaFoldDB" id="A0A4V2XN56"/>
<proteinExistence type="predicted"/>
<name>A0A4V2XN56_9ACTN</name>
<comment type="caution">
    <text evidence="1">The sequence shown here is derived from an EMBL/GenBank/DDBJ whole genome shotgun (WGS) entry which is preliminary data.</text>
</comment>
<dbReference type="EMBL" id="SMKA01000294">
    <property type="protein sequence ID" value="TDC16856.1"/>
    <property type="molecule type" value="Genomic_DNA"/>
</dbReference>
<evidence type="ECO:0000313" key="1">
    <source>
        <dbReference type="EMBL" id="TDC16856.1"/>
    </source>
</evidence>
<accession>A0A4V2XN56</accession>
<dbReference type="SUPFAM" id="SSF51905">
    <property type="entry name" value="FAD/NAD(P)-binding domain"/>
    <property type="match status" value="1"/>
</dbReference>
<dbReference type="PANTHER" id="PTHR43422">
    <property type="entry name" value="THIAMINE THIAZOLE SYNTHASE"/>
    <property type="match status" value="1"/>
</dbReference>
<dbReference type="Gene3D" id="3.50.50.60">
    <property type="entry name" value="FAD/NAD(P)-binding domain"/>
    <property type="match status" value="1"/>
</dbReference>
<gene>
    <name evidence="1" type="ORF">E1261_38165</name>
</gene>
<dbReference type="Proteomes" id="UP000295075">
    <property type="component" value="Unassembled WGS sequence"/>
</dbReference>
<dbReference type="RefSeq" id="WP_132414626.1">
    <property type="nucleotide sequence ID" value="NZ_SMKA01000294.1"/>
</dbReference>
<evidence type="ECO:0000313" key="2">
    <source>
        <dbReference type="Proteomes" id="UP000295075"/>
    </source>
</evidence>
<dbReference type="PANTHER" id="PTHR43422:SF3">
    <property type="entry name" value="THIAMINE THIAZOLE SYNTHASE"/>
    <property type="match status" value="1"/>
</dbReference>